<organismHost>
    <name type="scientific">Acanthamoeba</name>
    <dbReference type="NCBI Taxonomy" id="5754"/>
</organismHost>
<dbReference type="KEGG" id="vg:8746249"/>
<proteinExistence type="predicted"/>
<protein>
    <submittedName>
        <fullName evidence="1">Uncharacterized protein</fullName>
    </submittedName>
</protein>
<gene>
    <name evidence="1" type="ORF">MAR_ORF011</name>
</gene>
<reference evidence="1 2" key="1">
    <citation type="journal article" date="2009" name="Proc. Natl. Acad. Sci. U.S.A.">
        <title>Giant Marseillevirus highlights the role of amoebae as a melting pot in emergence of chimeric microorganisms.</title>
        <authorList>
            <person name="Boyer M."/>
            <person name="Yutin N."/>
            <person name="Pagnier I."/>
            <person name="Barrassi L."/>
            <person name="Fournous G."/>
            <person name="Espinosa L."/>
            <person name="Robert C."/>
            <person name="Azza S."/>
            <person name="Sun S."/>
            <person name="Rossmann M.G."/>
            <person name="Suzan-Monti M."/>
            <person name="La Scola B."/>
            <person name="Koonin E.V."/>
            <person name="Raoult D."/>
        </authorList>
    </citation>
    <scope>NUCLEOTIDE SEQUENCE [LARGE SCALE GENOMIC DNA]</scope>
    <source>
        <strain evidence="1 2">T19</strain>
    </source>
</reference>
<name>D2XA27_GBMV</name>
<evidence type="ECO:0000313" key="1">
    <source>
        <dbReference type="EMBL" id="ADB03804.1"/>
    </source>
</evidence>
<accession>D2XA27</accession>
<dbReference type="Proteomes" id="UP000029780">
    <property type="component" value="Segment"/>
</dbReference>
<dbReference type="EMBL" id="GU071086">
    <property type="protein sequence ID" value="ADB03804.1"/>
    <property type="molecule type" value="Genomic_DNA"/>
</dbReference>
<sequence length="97" mass="11395">MEKEILKTLEEKLFVDTFSLSVSVDGEGFCNLRDEKAGVHIHDWKPTTPFDEKSFILGLYARKKEEILGQKFEQIREEYLKTKQEIESLKTERDSLL</sequence>
<dbReference type="RefSeq" id="YP_003406766.1">
    <property type="nucleotide sequence ID" value="NC_013756.1"/>
</dbReference>
<dbReference type="OrthoDB" id="39344at10239"/>
<organism evidence="1 2">
    <name type="scientific">Marseillevirus marseillevirus</name>
    <name type="common">GBM</name>
    <dbReference type="NCBI Taxonomy" id="694581"/>
    <lineage>
        <taxon>Viruses</taxon>
        <taxon>Varidnaviria</taxon>
        <taxon>Bamfordvirae</taxon>
        <taxon>Nucleocytoviricota</taxon>
        <taxon>Megaviricetes</taxon>
        <taxon>Pimascovirales</taxon>
        <taxon>Pimascovirales incertae sedis</taxon>
        <taxon>Marseilleviridae</taxon>
        <taxon>Marseillevirus</taxon>
        <taxon>Marseillevirus massiliense</taxon>
    </lineage>
</organism>
<evidence type="ECO:0000313" key="2">
    <source>
        <dbReference type="Proteomes" id="UP000029780"/>
    </source>
</evidence>
<dbReference type="GeneID" id="8746249"/>
<keyword evidence="2" id="KW-1185">Reference proteome</keyword>